<evidence type="ECO:0000313" key="2">
    <source>
        <dbReference type="Proteomes" id="UP000184097"/>
    </source>
</evidence>
<accession>A0A1M7RXV6</accession>
<dbReference type="InterPro" id="IPR029044">
    <property type="entry name" value="Nucleotide-diphossugar_trans"/>
</dbReference>
<dbReference type="RefSeq" id="WP_072700883.1">
    <property type="nucleotide sequence ID" value="NZ_FRDH01000003.1"/>
</dbReference>
<evidence type="ECO:0000313" key="1">
    <source>
        <dbReference type="EMBL" id="SHN51045.1"/>
    </source>
</evidence>
<dbReference type="Proteomes" id="UP000184097">
    <property type="component" value="Unassembled WGS sequence"/>
</dbReference>
<name>A0A1M7RXV6_9FIRM</name>
<gene>
    <name evidence="1" type="ORF">SAMN02745247_00633</name>
</gene>
<dbReference type="EMBL" id="FRDH01000003">
    <property type="protein sequence ID" value="SHN51045.1"/>
    <property type="molecule type" value="Genomic_DNA"/>
</dbReference>
<protein>
    <recommendedName>
        <fullName evidence="3">Glycosyl transferase family 2</fullName>
    </recommendedName>
</protein>
<reference evidence="1 2" key="1">
    <citation type="submission" date="2016-12" db="EMBL/GenBank/DDBJ databases">
        <authorList>
            <person name="Song W.-J."/>
            <person name="Kurnit D.M."/>
        </authorList>
    </citation>
    <scope>NUCLEOTIDE SEQUENCE [LARGE SCALE GENOMIC DNA]</scope>
    <source>
        <strain evidence="1 2">DSM 14810</strain>
    </source>
</reference>
<proteinExistence type="predicted"/>
<sequence length="458" mass="53656">MKKLAICIPTFKRPAHIKEYLEMSLVVLEKLAIDVYIYDSSDDDETENVVEEFRVNHNNLFIVKVESSVPSNVKILNIWSDETILNGYDYVWMMGDSLRWSEQVYRRVCAELDNNYPLIITDTYDHSTLGTVVLHDKQVVFEKCAHYLTLYGACILKTDTFLKGVDWEYIRKKYCDDRHIGFSQLGVYFERLSQMEEINVLNLCCVIDYATISSGLESNNHWRSTDFFNVLLGQWVNTIRDLPSCYKNKTKVIGMYEYYTHFINLQALKQMRSAGTYGIRQFFKYFFRWKICTAVPRMELFKTAIIPIKGLTKLYDPREKISKLKEEEICEHMISFSKKYKKIYVYGAGKIAKRRIEVLRQNGINVESVFVSNNVHEENLDGIDICAYEQGAILDDDYGIIFCLGFYNMFQVLSSYFLGHDKNNLFTECVYANDQIRTMTDYYEYIDPKLFVNGNSRG</sequence>
<dbReference type="AlphaFoldDB" id="A0A1M7RXV6"/>
<dbReference type="SUPFAM" id="SSF53448">
    <property type="entry name" value="Nucleotide-diphospho-sugar transferases"/>
    <property type="match status" value="1"/>
</dbReference>
<evidence type="ECO:0008006" key="3">
    <source>
        <dbReference type="Google" id="ProtNLM"/>
    </source>
</evidence>
<organism evidence="1 2">
    <name type="scientific">Butyrivibrio hungatei DSM 14810</name>
    <dbReference type="NCBI Taxonomy" id="1121132"/>
    <lineage>
        <taxon>Bacteria</taxon>
        <taxon>Bacillati</taxon>
        <taxon>Bacillota</taxon>
        <taxon>Clostridia</taxon>
        <taxon>Lachnospirales</taxon>
        <taxon>Lachnospiraceae</taxon>
        <taxon>Butyrivibrio</taxon>
    </lineage>
</organism>
<dbReference type="Gene3D" id="3.90.550.10">
    <property type="entry name" value="Spore Coat Polysaccharide Biosynthesis Protein SpsA, Chain A"/>
    <property type="match status" value="1"/>
</dbReference>